<keyword evidence="8 11" id="KW-0665">Pyrimidine biosynthesis</keyword>
<name>A0A2N7PHX3_9BACT</name>
<dbReference type="PROSITE" id="PS00912">
    <property type="entry name" value="DHODEHASE_2"/>
    <property type="match status" value="1"/>
</dbReference>
<evidence type="ECO:0000313" key="14">
    <source>
        <dbReference type="Proteomes" id="UP000235731"/>
    </source>
</evidence>
<feature type="binding site" evidence="11">
    <location>
        <position position="101"/>
    </location>
    <ligand>
        <name>FMN</name>
        <dbReference type="ChEBI" id="CHEBI:58210"/>
    </ligand>
</feature>
<dbReference type="GO" id="GO:0006207">
    <property type="term" value="P:'de novo' pyrimidine nucleobase biosynthetic process"/>
    <property type="evidence" value="ECO:0007669"/>
    <property type="project" value="InterPro"/>
</dbReference>
<feature type="binding site" evidence="11">
    <location>
        <begin position="192"/>
        <end position="193"/>
    </location>
    <ligand>
        <name>substrate</name>
    </ligand>
</feature>
<evidence type="ECO:0000256" key="9">
    <source>
        <dbReference type="ARBA" id="ARBA00023002"/>
    </source>
</evidence>
<dbReference type="EC" id="1.3.-.-" evidence="11"/>
<dbReference type="NCBIfam" id="NF005574">
    <property type="entry name" value="PRK07259.1"/>
    <property type="match status" value="1"/>
</dbReference>
<feature type="binding site" evidence="11">
    <location>
        <begin position="262"/>
        <end position="263"/>
    </location>
    <ligand>
        <name>FMN</name>
        <dbReference type="ChEBI" id="CHEBI:58210"/>
    </ligand>
</feature>
<evidence type="ECO:0000256" key="8">
    <source>
        <dbReference type="ARBA" id="ARBA00022975"/>
    </source>
</evidence>
<dbReference type="UniPathway" id="UPA00070"/>
<comment type="cofactor">
    <cofactor evidence="11">
        <name>FMN</name>
        <dbReference type="ChEBI" id="CHEBI:58210"/>
    </cofactor>
    <text evidence="11">Binds 1 FMN per subunit.</text>
</comment>
<evidence type="ECO:0000256" key="6">
    <source>
        <dbReference type="ARBA" id="ARBA00022630"/>
    </source>
</evidence>
<dbReference type="InterPro" id="IPR005720">
    <property type="entry name" value="Dihydroorotate_DH_cat"/>
</dbReference>
<comment type="caution">
    <text evidence="13">The sequence shown here is derived from an EMBL/GenBank/DDBJ whole genome shotgun (WGS) entry which is preliminary data.</text>
</comment>
<proteinExistence type="inferred from homology"/>
<dbReference type="GO" id="GO:0044205">
    <property type="term" value="P:'de novo' UMP biosynthetic process"/>
    <property type="evidence" value="ECO:0007669"/>
    <property type="project" value="UniProtKB-UniRule"/>
</dbReference>
<keyword evidence="9 11" id="KW-0560">Oxidoreductase</keyword>
<evidence type="ECO:0000256" key="2">
    <source>
        <dbReference type="ARBA" id="ARBA00004725"/>
    </source>
</evidence>
<evidence type="ECO:0000256" key="4">
    <source>
        <dbReference type="ARBA" id="ARBA00011669"/>
    </source>
</evidence>
<evidence type="ECO:0000256" key="5">
    <source>
        <dbReference type="ARBA" id="ARBA00022490"/>
    </source>
</evidence>
<organism evidence="13 14">
    <name type="scientific">Caldimicrobium thiodismutans</name>
    <dbReference type="NCBI Taxonomy" id="1653476"/>
    <lineage>
        <taxon>Bacteria</taxon>
        <taxon>Pseudomonadati</taxon>
        <taxon>Thermodesulfobacteriota</taxon>
        <taxon>Thermodesulfobacteria</taxon>
        <taxon>Thermodesulfobacteriales</taxon>
        <taxon>Thermodesulfobacteriaceae</taxon>
        <taxon>Caldimicrobium</taxon>
    </lineage>
</organism>
<keyword evidence="7 11" id="KW-0288">FMN</keyword>
<feature type="binding site" evidence="11">
    <location>
        <begin position="71"/>
        <end position="75"/>
    </location>
    <ligand>
        <name>substrate</name>
    </ligand>
</feature>
<evidence type="ECO:0000256" key="11">
    <source>
        <dbReference type="HAMAP-Rule" id="MF_00224"/>
    </source>
</evidence>
<keyword evidence="6 11" id="KW-0285">Flavoprotein</keyword>
<dbReference type="Gene3D" id="3.20.20.70">
    <property type="entry name" value="Aldolase class I"/>
    <property type="match status" value="1"/>
</dbReference>
<dbReference type="PIRSF" id="PIRSF000164">
    <property type="entry name" value="DHO_oxidase"/>
    <property type="match status" value="1"/>
</dbReference>
<feature type="binding site" evidence="11">
    <location>
        <position position="47"/>
    </location>
    <ligand>
        <name>substrate</name>
    </ligand>
</feature>
<dbReference type="PANTHER" id="PTHR48109:SF1">
    <property type="entry name" value="DIHYDROOROTATE DEHYDROGENASE (FUMARATE)"/>
    <property type="match status" value="1"/>
</dbReference>
<dbReference type="InterPro" id="IPR001295">
    <property type="entry name" value="Dihydroorotate_DH_CS"/>
</dbReference>
<feature type="binding site" evidence="11">
    <location>
        <position position="128"/>
    </location>
    <ligand>
        <name>FMN</name>
        <dbReference type="ChEBI" id="CHEBI:58210"/>
    </ligand>
</feature>
<dbReference type="HAMAP" id="MF_00224">
    <property type="entry name" value="DHO_dh_type1"/>
    <property type="match status" value="1"/>
</dbReference>
<dbReference type="Pfam" id="PF01180">
    <property type="entry name" value="DHO_dh"/>
    <property type="match status" value="1"/>
</dbReference>
<feature type="binding site" evidence="11">
    <location>
        <position position="128"/>
    </location>
    <ligand>
        <name>substrate</name>
    </ligand>
</feature>
<evidence type="ECO:0000256" key="3">
    <source>
        <dbReference type="ARBA" id="ARBA00008008"/>
    </source>
</evidence>
<feature type="binding site" evidence="11">
    <location>
        <position position="166"/>
    </location>
    <ligand>
        <name>FMN</name>
        <dbReference type="ChEBI" id="CHEBI:58210"/>
    </ligand>
</feature>
<feature type="domain" description="Dihydroorotate dehydrogenase catalytic" evidence="12">
    <location>
        <begin position="6"/>
        <end position="281"/>
    </location>
</feature>
<comment type="caution">
    <text evidence="11">Lacks conserved residue(s) required for the propagation of feature annotation.</text>
</comment>
<dbReference type="GO" id="GO:0005737">
    <property type="term" value="C:cytoplasm"/>
    <property type="evidence" value="ECO:0007669"/>
    <property type="project" value="UniProtKB-SubCell"/>
</dbReference>
<dbReference type="AlphaFoldDB" id="A0A2N7PHX3"/>
<dbReference type="GO" id="GO:0004152">
    <property type="term" value="F:dihydroorotate dehydrogenase activity"/>
    <property type="evidence" value="ECO:0007669"/>
    <property type="project" value="UniProtKB-UniRule"/>
</dbReference>
<feature type="active site" description="Nucleophile" evidence="11">
    <location>
        <position position="131"/>
    </location>
</feature>
<reference evidence="13 14" key="1">
    <citation type="submission" date="2018-01" db="EMBL/GenBank/DDBJ databases">
        <title>Metagenomic assembled genomes from two thermal pools in the Uzon Caldera, Kamchatka, Russia.</title>
        <authorList>
            <person name="Wilkins L."/>
            <person name="Ettinger C."/>
        </authorList>
    </citation>
    <scope>NUCLEOTIDE SEQUENCE [LARGE SCALE GENOMIC DNA]</scope>
    <source>
        <strain evidence="13">ZAV-15</strain>
    </source>
</reference>
<accession>A0A2N7PHX3</accession>
<feature type="binding site" evidence="11">
    <location>
        <position position="214"/>
    </location>
    <ligand>
        <name>FMN</name>
        <dbReference type="ChEBI" id="CHEBI:58210"/>
    </ligand>
</feature>
<evidence type="ECO:0000256" key="10">
    <source>
        <dbReference type="ARBA" id="ARBA00023027"/>
    </source>
</evidence>
<comment type="similarity">
    <text evidence="3 11">Belongs to the dihydroorotate dehydrogenase family. Type 1 subfamily.</text>
</comment>
<dbReference type="SUPFAM" id="SSF51395">
    <property type="entry name" value="FMN-linked oxidoreductases"/>
    <property type="match status" value="1"/>
</dbReference>
<dbReference type="EMBL" id="PNIE01000099">
    <property type="protein sequence ID" value="PMP60772.1"/>
    <property type="molecule type" value="Genomic_DNA"/>
</dbReference>
<feature type="binding site" evidence="11">
    <location>
        <position position="19"/>
    </location>
    <ligand>
        <name>FMN</name>
        <dbReference type="ChEBI" id="CHEBI:58210"/>
    </ligand>
</feature>
<comment type="subcellular location">
    <subcellularLocation>
        <location evidence="1 11">Cytoplasm</location>
    </subcellularLocation>
</comment>
<gene>
    <name evidence="11" type="primary">pyrD</name>
    <name evidence="13" type="ORF">C0197_06555</name>
</gene>
<evidence type="ECO:0000256" key="7">
    <source>
        <dbReference type="ARBA" id="ARBA00022643"/>
    </source>
</evidence>
<evidence type="ECO:0000259" key="12">
    <source>
        <dbReference type="Pfam" id="PF01180"/>
    </source>
</evidence>
<comment type="pathway">
    <text evidence="2 11">Pyrimidine metabolism; UMP biosynthesis via de novo pathway.</text>
</comment>
<dbReference type="InterPro" id="IPR050074">
    <property type="entry name" value="DHO_dehydrogenase"/>
</dbReference>
<sequence>MKNWAIGNFTFRTPFFLASGTWGLGDSLLKYLTPEEVKLSIGAFITKGLSLEPMEGNPPPRLFETPCGLINSIGLENPGLKTYLEKYYPRLKTLQVPIIFNLHGKTLQEFFEMAEILAKYDVDGLELNISCPNVKEGGIFFSQRPELVYELVKGVRERFQKFLIVKLSPFGPVFEVAKAAEEARADALTVANTYPALGIVSYQPLQIIRGGLSGPAIKPLTLRLVFELSKEVNLPLIASGGILSGKDALDYYLCGAKAFQIGTANLIDPKAPVKISQEFETMVRKYEGLLNKSTS</sequence>
<evidence type="ECO:0000256" key="1">
    <source>
        <dbReference type="ARBA" id="ARBA00004496"/>
    </source>
</evidence>
<comment type="function">
    <text evidence="11">Catalyzes the conversion of dihydroorotate to orotate.</text>
</comment>
<dbReference type="InterPro" id="IPR012135">
    <property type="entry name" value="Dihydroorotate_DH_1_2"/>
</dbReference>
<comment type="catalytic activity">
    <reaction evidence="11">
        <text>(S)-dihydroorotate + A = orotate + AH2</text>
        <dbReference type="Rhea" id="RHEA:18073"/>
        <dbReference type="ChEBI" id="CHEBI:13193"/>
        <dbReference type="ChEBI" id="CHEBI:17499"/>
        <dbReference type="ChEBI" id="CHEBI:30839"/>
        <dbReference type="ChEBI" id="CHEBI:30864"/>
    </reaction>
</comment>
<dbReference type="InterPro" id="IPR013785">
    <property type="entry name" value="Aldolase_TIM"/>
</dbReference>
<feature type="binding site" evidence="11">
    <location>
        <begin position="47"/>
        <end position="48"/>
    </location>
    <ligand>
        <name>FMN</name>
        <dbReference type="ChEBI" id="CHEBI:58210"/>
    </ligand>
</feature>
<dbReference type="InterPro" id="IPR024920">
    <property type="entry name" value="Dihydroorotate_DH_1"/>
</dbReference>
<dbReference type="PANTHER" id="PTHR48109">
    <property type="entry name" value="DIHYDROOROTATE DEHYDROGENASE (QUINONE), MITOCHONDRIAL-RELATED"/>
    <property type="match status" value="1"/>
</dbReference>
<keyword evidence="10" id="KW-0520">NAD</keyword>
<dbReference type="Proteomes" id="UP000235731">
    <property type="component" value="Unassembled WGS sequence"/>
</dbReference>
<evidence type="ECO:0000313" key="13">
    <source>
        <dbReference type="EMBL" id="PMP60772.1"/>
    </source>
</evidence>
<protein>
    <recommendedName>
        <fullName evidence="11">Dihydroorotate dehydrogenase</fullName>
        <shortName evidence="11">DHOD</shortName>
        <shortName evidence="11">DHODase</shortName>
        <shortName evidence="11">DHOdehase</shortName>
        <ecNumber evidence="11">1.3.-.-</ecNumber>
    </recommendedName>
</protein>
<keyword evidence="5 11" id="KW-0963">Cytoplasm</keyword>
<feature type="binding site" evidence="11">
    <location>
        <begin position="240"/>
        <end position="241"/>
    </location>
    <ligand>
        <name>FMN</name>
        <dbReference type="ChEBI" id="CHEBI:58210"/>
    </ligand>
</feature>
<comment type="subunit">
    <text evidence="4">Heterotetramer of 2 PyrK and 2 PyrD type B subunits.</text>
</comment>